<dbReference type="PANTHER" id="PTHR30093">
    <property type="entry name" value="GENERAL SECRETION PATHWAY PROTEIN G"/>
    <property type="match status" value="1"/>
</dbReference>
<keyword evidence="1" id="KW-1133">Transmembrane helix</keyword>
<sequence length="323" mass="35533">MRNRPGWIRNGFTLIELLVVIAIIAILIALLLPAVQQAREAARRTQCKNNLKQIGLAMHNYHDVYGRFPPSEVHTREFLAGANNNWGDQTSNWAVYLMPYIDQANAYNQIDFTLKYNSTTNPATGAAVGNLDALGKAYPAYLCPSNPVGPNQKHSGQFHIIHYFVTGWGANEPPGGRARHKWAIGDSSNIQHKGIAWYNGSARIADITDGTTNQIAVGEVRGYAPRCLNQMASLRDWRGMRWEVSTGTNMPINGVHRYAGECGDVVNEGTCPNCRWENMASFHTGGTQVLLADGSTRFASENIDTTLFRKLGSIGDGGVIGEW</sequence>
<evidence type="ECO:0000313" key="3">
    <source>
        <dbReference type="EMBL" id="APZ92703.1"/>
    </source>
</evidence>
<organism evidence="3 4">
    <name type="scientific">Fuerstiella marisgermanici</name>
    <dbReference type="NCBI Taxonomy" id="1891926"/>
    <lineage>
        <taxon>Bacteria</taxon>
        <taxon>Pseudomonadati</taxon>
        <taxon>Planctomycetota</taxon>
        <taxon>Planctomycetia</taxon>
        <taxon>Planctomycetales</taxon>
        <taxon>Planctomycetaceae</taxon>
        <taxon>Fuerstiella</taxon>
    </lineage>
</organism>
<dbReference type="RefSeq" id="WP_077024292.1">
    <property type="nucleotide sequence ID" value="NZ_CP017641.1"/>
</dbReference>
<dbReference type="NCBIfam" id="TIGR04294">
    <property type="entry name" value="pre_pil_HX9DG"/>
    <property type="match status" value="1"/>
</dbReference>
<dbReference type="EMBL" id="CP017641">
    <property type="protein sequence ID" value="APZ92703.1"/>
    <property type="molecule type" value="Genomic_DNA"/>
</dbReference>
<evidence type="ECO:0000259" key="2">
    <source>
        <dbReference type="Pfam" id="PF07596"/>
    </source>
</evidence>
<dbReference type="Pfam" id="PF07596">
    <property type="entry name" value="SBP_bac_10"/>
    <property type="match status" value="1"/>
</dbReference>
<dbReference type="InterPro" id="IPR012902">
    <property type="entry name" value="N_methyl_site"/>
</dbReference>
<accession>A0A1P8WF85</accession>
<dbReference type="NCBIfam" id="TIGR02532">
    <property type="entry name" value="IV_pilin_GFxxxE"/>
    <property type="match status" value="1"/>
</dbReference>
<feature type="domain" description="DUF1559" evidence="2">
    <location>
        <begin position="36"/>
        <end position="305"/>
    </location>
</feature>
<proteinExistence type="predicted"/>
<reference evidence="3 4" key="1">
    <citation type="journal article" date="2016" name="Front. Microbiol.">
        <title>Fuerstia marisgermanicae gen. nov., sp. nov., an Unusual Member of the Phylum Planctomycetes from the German Wadden Sea.</title>
        <authorList>
            <person name="Kohn T."/>
            <person name="Heuer A."/>
            <person name="Jogler M."/>
            <person name="Vollmers J."/>
            <person name="Boedeker C."/>
            <person name="Bunk B."/>
            <person name="Rast P."/>
            <person name="Borchert D."/>
            <person name="Glockner I."/>
            <person name="Freese H.M."/>
            <person name="Klenk H.P."/>
            <person name="Overmann J."/>
            <person name="Kaster A.K."/>
            <person name="Rohde M."/>
            <person name="Wiegand S."/>
            <person name="Jogler C."/>
        </authorList>
    </citation>
    <scope>NUCLEOTIDE SEQUENCE [LARGE SCALE GENOMIC DNA]</scope>
    <source>
        <strain evidence="3 4">NH11</strain>
    </source>
</reference>
<gene>
    <name evidence="3" type="primary">xcpT_11</name>
    <name evidence="3" type="ORF">Fuma_02315</name>
</gene>
<keyword evidence="1" id="KW-0812">Transmembrane</keyword>
<name>A0A1P8WF85_9PLAN</name>
<dbReference type="STRING" id="1891926.Fuma_02315"/>
<evidence type="ECO:0000256" key="1">
    <source>
        <dbReference type="SAM" id="Phobius"/>
    </source>
</evidence>
<dbReference type="AlphaFoldDB" id="A0A1P8WF85"/>
<feature type="transmembrane region" description="Helical" evidence="1">
    <location>
        <begin position="12"/>
        <end position="35"/>
    </location>
</feature>
<dbReference type="InterPro" id="IPR045584">
    <property type="entry name" value="Pilin-like"/>
</dbReference>
<dbReference type="Pfam" id="PF07963">
    <property type="entry name" value="N_methyl"/>
    <property type="match status" value="1"/>
</dbReference>
<dbReference type="Gene3D" id="3.30.700.10">
    <property type="entry name" value="Glycoprotein, Type 4 Pilin"/>
    <property type="match status" value="1"/>
</dbReference>
<dbReference type="InterPro" id="IPR011453">
    <property type="entry name" value="DUF1559"/>
</dbReference>
<dbReference type="InterPro" id="IPR027558">
    <property type="entry name" value="Pre_pil_HX9DG_C"/>
</dbReference>
<evidence type="ECO:0000313" key="4">
    <source>
        <dbReference type="Proteomes" id="UP000187735"/>
    </source>
</evidence>
<protein>
    <submittedName>
        <fullName evidence="3">PilD-dependent protein PddA</fullName>
    </submittedName>
</protein>
<dbReference type="OrthoDB" id="210622at2"/>
<dbReference type="SUPFAM" id="SSF54523">
    <property type="entry name" value="Pili subunits"/>
    <property type="match status" value="1"/>
</dbReference>
<dbReference type="PANTHER" id="PTHR30093:SF2">
    <property type="entry name" value="TYPE II SECRETION SYSTEM PROTEIN H"/>
    <property type="match status" value="1"/>
</dbReference>
<keyword evidence="4" id="KW-1185">Reference proteome</keyword>
<dbReference type="KEGG" id="fmr:Fuma_02315"/>
<keyword evidence="1" id="KW-0472">Membrane</keyword>
<dbReference type="Proteomes" id="UP000187735">
    <property type="component" value="Chromosome"/>
</dbReference>